<protein>
    <submittedName>
        <fullName evidence="2">Uncharacterized protein</fullName>
    </submittedName>
</protein>
<feature type="signal peptide" evidence="1">
    <location>
        <begin position="1"/>
        <end position="23"/>
    </location>
</feature>
<evidence type="ECO:0000313" key="2">
    <source>
        <dbReference type="EMBL" id="NIA68494.1"/>
    </source>
</evidence>
<gene>
    <name evidence="2" type="ORF">HBA54_07800</name>
</gene>
<keyword evidence="3" id="KW-1185">Reference proteome</keyword>
<evidence type="ECO:0000256" key="1">
    <source>
        <dbReference type="SAM" id="SignalP"/>
    </source>
</evidence>
<dbReference type="EMBL" id="JAAQPH010000005">
    <property type="protein sequence ID" value="NIA68494.1"/>
    <property type="molecule type" value="Genomic_DNA"/>
</dbReference>
<organism evidence="2 3">
    <name type="scientific">Pelagibius litoralis</name>
    <dbReference type="NCBI Taxonomy" id="374515"/>
    <lineage>
        <taxon>Bacteria</taxon>
        <taxon>Pseudomonadati</taxon>
        <taxon>Pseudomonadota</taxon>
        <taxon>Alphaproteobacteria</taxon>
        <taxon>Rhodospirillales</taxon>
        <taxon>Rhodovibrionaceae</taxon>
        <taxon>Pelagibius</taxon>
    </lineage>
</organism>
<name>A0A967EVV9_9PROT</name>
<evidence type="ECO:0000313" key="3">
    <source>
        <dbReference type="Proteomes" id="UP000761264"/>
    </source>
</evidence>
<reference evidence="2" key="1">
    <citation type="submission" date="2020-03" db="EMBL/GenBank/DDBJ databases">
        <title>Genome of Pelagibius litoralis DSM 21314T.</title>
        <authorList>
            <person name="Wang G."/>
        </authorList>
    </citation>
    <scope>NUCLEOTIDE SEQUENCE</scope>
    <source>
        <strain evidence="2">DSM 21314</strain>
    </source>
</reference>
<feature type="chain" id="PRO_5037378800" evidence="1">
    <location>
        <begin position="24"/>
        <end position="150"/>
    </location>
</feature>
<sequence>MAAFSFSTSFSRRTMLAALPATALSPATHPARTLADGGDREVARLAADYRRAATALTGWIALAEGRDGPFAYEEPQYSARYEALCAHELRCAEALARARPAGMGGLLIKLRVAFHCDDLCAAMMDSDDTILRPALRDLERLAGEAAKACL</sequence>
<dbReference type="Proteomes" id="UP000761264">
    <property type="component" value="Unassembled WGS sequence"/>
</dbReference>
<comment type="caution">
    <text evidence="2">The sequence shown here is derived from an EMBL/GenBank/DDBJ whole genome shotgun (WGS) entry which is preliminary data.</text>
</comment>
<dbReference type="AlphaFoldDB" id="A0A967EVV9"/>
<accession>A0A967EVV9</accession>
<dbReference type="RefSeq" id="WP_167223166.1">
    <property type="nucleotide sequence ID" value="NZ_JAAQPH010000005.1"/>
</dbReference>
<keyword evidence="1" id="KW-0732">Signal</keyword>
<proteinExistence type="predicted"/>